<feature type="domain" description="FAD-binding" evidence="3">
    <location>
        <begin position="7"/>
        <end position="341"/>
    </location>
</feature>
<dbReference type="InterPro" id="IPR050493">
    <property type="entry name" value="FAD-dep_Monooxygenase_BioMet"/>
</dbReference>
<evidence type="ECO:0000313" key="4">
    <source>
        <dbReference type="EMBL" id="ROO88064.1"/>
    </source>
</evidence>
<dbReference type="Proteomes" id="UP000272400">
    <property type="component" value="Unassembled WGS sequence"/>
</dbReference>
<evidence type="ECO:0000313" key="5">
    <source>
        <dbReference type="Proteomes" id="UP000272400"/>
    </source>
</evidence>
<comment type="caution">
    <text evidence="4">The sequence shown here is derived from an EMBL/GenBank/DDBJ whole genome shotgun (WGS) entry which is preliminary data.</text>
</comment>
<keyword evidence="1" id="KW-0560">Oxidoreductase</keyword>
<keyword evidence="5" id="KW-1185">Reference proteome</keyword>
<dbReference type="Pfam" id="PF01494">
    <property type="entry name" value="FAD_binding_3"/>
    <property type="match status" value="1"/>
</dbReference>
<dbReference type="AlphaFoldDB" id="A0A3N1D3F8"/>
<dbReference type="PANTHER" id="PTHR13789">
    <property type="entry name" value="MONOOXYGENASE"/>
    <property type="match status" value="1"/>
</dbReference>
<dbReference type="GO" id="GO:0071949">
    <property type="term" value="F:FAD binding"/>
    <property type="evidence" value="ECO:0007669"/>
    <property type="project" value="InterPro"/>
</dbReference>
<dbReference type="PRINTS" id="PR00420">
    <property type="entry name" value="RNGMNOXGNASE"/>
</dbReference>
<dbReference type="GO" id="GO:0004497">
    <property type="term" value="F:monooxygenase activity"/>
    <property type="evidence" value="ECO:0007669"/>
    <property type="project" value="UniProtKB-KW"/>
</dbReference>
<organism evidence="4 5">
    <name type="scientific">Actinocorallia herbida</name>
    <dbReference type="NCBI Taxonomy" id="58109"/>
    <lineage>
        <taxon>Bacteria</taxon>
        <taxon>Bacillati</taxon>
        <taxon>Actinomycetota</taxon>
        <taxon>Actinomycetes</taxon>
        <taxon>Streptosporangiales</taxon>
        <taxon>Thermomonosporaceae</taxon>
        <taxon>Actinocorallia</taxon>
    </lineage>
</organism>
<gene>
    <name evidence="4" type="ORF">EDD29_5718</name>
</gene>
<dbReference type="InterPro" id="IPR036188">
    <property type="entry name" value="FAD/NAD-bd_sf"/>
</dbReference>
<dbReference type="SUPFAM" id="SSF51905">
    <property type="entry name" value="FAD/NAD(P)-binding domain"/>
    <property type="match status" value="1"/>
</dbReference>
<protein>
    <submittedName>
        <fullName evidence="4">2-polyprenyl-6-methoxyphenol hydroxylase-like FAD-dependent oxidoreductase</fullName>
    </submittedName>
</protein>
<evidence type="ECO:0000259" key="3">
    <source>
        <dbReference type="Pfam" id="PF01494"/>
    </source>
</evidence>
<accession>A0A3N1D3F8</accession>
<reference evidence="4 5" key="1">
    <citation type="submission" date="2018-11" db="EMBL/GenBank/DDBJ databases">
        <title>Sequencing the genomes of 1000 actinobacteria strains.</title>
        <authorList>
            <person name="Klenk H.-P."/>
        </authorList>
    </citation>
    <scope>NUCLEOTIDE SEQUENCE [LARGE SCALE GENOMIC DNA]</scope>
    <source>
        <strain evidence="4 5">DSM 44254</strain>
    </source>
</reference>
<dbReference type="InterPro" id="IPR002938">
    <property type="entry name" value="FAD-bd"/>
</dbReference>
<sequence>MTTSRRILIVGAGIAGLTLANALRHENVDLRLVDIDPRPVGSGIGLSGNALRALETHGLLDPVLEGSSLSMTLHMCEPDGTTLLYTERLQPEGQAFPDNVVLSRHVLADILTRSLSESGIGIDVGITIAEVNQDSDSAVVTFTNGETERFDVVVGADGFNSLTRRKVFGEEFRAGPLGQAGYRWLTPGISSITHGRMYLGANGLKIGLYPLPDDQIYAFITKPTGRITRDGDLLVRSEMEDALAQFTFPEAARIRADLPQGRDIHFGPFSTMLVPSPWYRGRVVLIGDAAHVMPPHASSGAAMAIEDAHVLAAELTARSSVEEALERYMGRRFLRVQRALRYSVRQCLAENAAGGDFEPPPVVDPGEAKEYWAYLREPI</sequence>
<dbReference type="RefSeq" id="WP_123667284.1">
    <property type="nucleotide sequence ID" value="NZ_RJKE01000001.1"/>
</dbReference>
<dbReference type="OrthoDB" id="9782160at2"/>
<dbReference type="PANTHER" id="PTHR13789:SF309">
    <property type="entry name" value="PUTATIVE (AFU_ORTHOLOGUE AFUA_6G14510)-RELATED"/>
    <property type="match status" value="1"/>
</dbReference>
<dbReference type="Gene3D" id="3.50.50.60">
    <property type="entry name" value="FAD/NAD(P)-binding domain"/>
    <property type="match status" value="1"/>
</dbReference>
<evidence type="ECO:0000256" key="1">
    <source>
        <dbReference type="ARBA" id="ARBA00023002"/>
    </source>
</evidence>
<keyword evidence="2" id="KW-0503">Monooxygenase</keyword>
<name>A0A3N1D3F8_9ACTN</name>
<dbReference type="EMBL" id="RJKE01000001">
    <property type="protein sequence ID" value="ROO88064.1"/>
    <property type="molecule type" value="Genomic_DNA"/>
</dbReference>
<evidence type="ECO:0000256" key="2">
    <source>
        <dbReference type="ARBA" id="ARBA00023033"/>
    </source>
</evidence>
<proteinExistence type="predicted"/>